<evidence type="ECO:0000256" key="3">
    <source>
        <dbReference type="ARBA" id="ARBA00022664"/>
    </source>
</evidence>
<dbReference type="OrthoDB" id="249612at2759"/>
<feature type="compositionally biased region" description="Basic and acidic residues" evidence="8">
    <location>
        <begin position="483"/>
        <end position="495"/>
    </location>
</feature>
<evidence type="ECO:0000256" key="2">
    <source>
        <dbReference type="ARBA" id="ARBA00007203"/>
    </source>
</evidence>
<comment type="subunit">
    <text evidence="7">Associated with the spliceosome.</text>
</comment>
<dbReference type="InParanoid" id="A0A067Q5H0"/>
<dbReference type="EMBL" id="KL197719">
    <property type="protein sequence ID" value="KDQ57836.1"/>
    <property type="molecule type" value="Genomic_DNA"/>
</dbReference>
<evidence type="ECO:0000256" key="7">
    <source>
        <dbReference type="RuleBase" id="RU367071"/>
    </source>
</evidence>
<feature type="region of interest" description="Disordered" evidence="8">
    <location>
        <begin position="194"/>
        <end position="226"/>
    </location>
</feature>
<evidence type="ECO:0000256" key="1">
    <source>
        <dbReference type="ARBA" id="ARBA00004123"/>
    </source>
</evidence>
<keyword evidence="5 7" id="KW-0508">mRNA splicing</keyword>
<organism evidence="10 11">
    <name type="scientific">Jaapia argillacea MUCL 33604</name>
    <dbReference type="NCBI Taxonomy" id="933084"/>
    <lineage>
        <taxon>Eukaryota</taxon>
        <taxon>Fungi</taxon>
        <taxon>Dikarya</taxon>
        <taxon>Basidiomycota</taxon>
        <taxon>Agaricomycotina</taxon>
        <taxon>Agaricomycetes</taxon>
        <taxon>Agaricomycetidae</taxon>
        <taxon>Jaapiales</taxon>
        <taxon>Jaapiaceae</taxon>
        <taxon>Jaapia</taxon>
    </lineage>
</organism>
<dbReference type="HOGENOM" id="CLU_019317_2_0_1"/>
<dbReference type="FunCoup" id="A0A067Q5H0">
    <property type="interactions" value="650"/>
</dbReference>
<feature type="region of interest" description="Disordered" evidence="8">
    <location>
        <begin position="458"/>
        <end position="495"/>
    </location>
</feature>
<dbReference type="AlphaFoldDB" id="A0A067Q5H0"/>
<dbReference type="Pfam" id="PF11708">
    <property type="entry name" value="Slu7"/>
    <property type="match status" value="1"/>
</dbReference>
<feature type="compositionally biased region" description="Basic and acidic residues" evidence="8">
    <location>
        <begin position="10"/>
        <end position="25"/>
    </location>
</feature>
<comment type="function">
    <text evidence="7">Involved in pre-mRNA splicing.</text>
</comment>
<gene>
    <name evidence="10" type="ORF">JAAARDRAFT_178355</name>
</gene>
<dbReference type="GO" id="GO:0000398">
    <property type="term" value="P:mRNA splicing, via spliceosome"/>
    <property type="evidence" value="ECO:0007669"/>
    <property type="project" value="UniProtKB-UniRule"/>
</dbReference>
<evidence type="ECO:0000313" key="10">
    <source>
        <dbReference type="EMBL" id="KDQ57836.1"/>
    </source>
</evidence>
<dbReference type="Proteomes" id="UP000027265">
    <property type="component" value="Unassembled WGS sequence"/>
</dbReference>
<feature type="region of interest" description="Disordered" evidence="8">
    <location>
        <begin position="1"/>
        <end position="45"/>
    </location>
</feature>
<evidence type="ECO:0000256" key="8">
    <source>
        <dbReference type="SAM" id="MobiDB-lite"/>
    </source>
</evidence>
<sequence>MASASATGKLSREEFRRQKELDAARKAGTAPAALDEEGKPINPHIPQYIAQAPWYLDTGAPTLAHQRRPDEQPAAALNNWYDRGAKAGPAAKKYRKGACENCGAMSHKKQDCLERPRKKGAKYTNRDIQADEVIQEVSAGYDAKRDRWNGYDSAEYKQIYDEYTALEAARQKLREEEIDKQTTTDFAAVRKVAKAGKGEGKAGGDDDFGSSDEDEEDEEKYADAADAVGQKVDTKTRITVRNLRIREDTAKYLLSLDPESAYYDPKTRSMRDAPVKTGNPEDLKFAGENFLRHSGEAPDVQNLQLFAWQSQSHGGDVHLNANPTAGELLHREYQTKKEELKGSTKTGILAKYGGEEYLGGAPKELLRGQTEEYVEYSREGKVVKGKERVKVRSKYAEDVWINNHTAVWGSWFDAATGLWGYACCHSTIHVSYCSGEAGIEAALASSAQHLLASASTFASSSTPSSSATASTSKPFVDPYGEPAESKEKGDDRKKRADRLFSKERLGEGEVKLDESRLAKAISEERKRKMMRGEDDGDEDEGRGGKKKKAGGTYEVTEEELEAYRMTRRMTEDPMANYVDTDV</sequence>
<feature type="compositionally biased region" description="Basic and acidic residues" evidence="8">
    <location>
        <begin position="514"/>
        <end position="533"/>
    </location>
</feature>
<evidence type="ECO:0000256" key="6">
    <source>
        <dbReference type="ARBA" id="ARBA00023242"/>
    </source>
</evidence>
<name>A0A067Q5H0_9AGAM</name>
<feature type="domain" description="Pre-mRNA-splicing factor SLU7" evidence="9">
    <location>
        <begin position="140"/>
        <end position="410"/>
    </location>
</feature>
<dbReference type="GO" id="GO:0030628">
    <property type="term" value="F:pre-mRNA 3'-splice site binding"/>
    <property type="evidence" value="ECO:0007669"/>
    <property type="project" value="UniProtKB-UniRule"/>
</dbReference>
<dbReference type="PANTHER" id="PTHR12942">
    <property type="entry name" value="STEP II SPLICING FACTOR SLU7"/>
    <property type="match status" value="1"/>
</dbReference>
<dbReference type="InterPro" id="IPR021715">
    <property type="entry name" value="Slu7_dom"/>
</dbReference>
<keyword evidence="6 7" id="KW-0539">Nucleus</keyword>
<proteinExistence type="inferred from homology"/>
<accession>A0A067Q5H0</accession>
<keyword evidence="3 7" id="KW-0507">mRNA processing</keyword>
<evidence type="ECO:0000259" key="9">
    <source>
        <dbReference type="Pfam" id="PF11708"/>
    </source>
</evidence>
<reference evidence="11" key="1">
    <citation type="journal article" date="2014" name="Proc. Natl. Acad. Sci. U.S.A.">
        <title>Extensive sampling of basidiomycete genomes demonstrates inadequacy of the white-rot/brown-rot paradigm for wood decay fungi.</title>
        <authorList>
            <person name="Riley R."/>
            <person name="Salamov A.A."/>
            <person name="Brown D.W."/>
            <person name="Nagy L.G."/>
            <person name="Floudas D."/>
            <person name="Held B.W."/>
            <person name="Levasseur A."/>
            <person name="Lombard V."/>
            <person name="Morin E."/>
            <person name="Otillar R."/>
            <person name="Lindquist E.A."/>
            <person name="Sun H."/>
            <person name="LaButti K.M."/>
            <person name="Schmutz J."/>
            <person name="Jabbour D."/>
            <person name="Luo H."/>
            <person name="Baker S.E."/>
            <person name="Pisabarro A.G."/>
            <person name="Walton J.D."/>
            <person name="Blanchette R.A."/>
            <person name="Henrissat B."/>
            <person name="Martin F."/>
            <person name="Cullen D."/>
            <person name="Hibbett D.S."/>
            <person name="Grigoriev I.V."/>
        </authorList>
    </citation>
    <scope>NUCLEOTIDE SEQUENCE [LARGE SCALE GENOMIC DNA]</scope>
    <source>
        <strain evidence="11">MUCL 33604</strain>
    </source>
</reference>
<protein>
    <recommendedName>
        <fullName evidence="7">Pre-mRNA-splicing factor SLU7</fullName>
    </recommendedName>
</protein>
<keyword evidence="4 7" id="KW-0747">Spliceosome</keyword>
<feature type="compositionally biased region" description="Acidic residues" evidence="8">
    <location>
        <begin position="205"/>
        <end position="220"/>
    </location>
</feature>
<dbReference type="STRING" id="933084.A0A067Q5H0"/>
<feature type="compositionally biased region" description="Low complexity" evidence="8">
    <location>
        <begin position="458"/>
        <end position="472"/>
    </location>
</feature>
<feature type="region of interest" description="Disordered" evidence="8">
    <location>
        <begin position="514"/>
        <end position="558"/>
    </location>
</feature>
<comment type="similarity">
    <text evidence="2 7">Belongs to the SLU7 family.</text>
</comment>
<dbReference type="GO" id="GO:0005681">
    <property type="term" value="C:spliceosomal complex"/>
    <property type="evidence" value="ECO:0007669"/>
    <property type="project" value="UniProtKB-UniRule"/>
</dbReference>
<evidence type="ECO:0000313" key="11">
    <source>
        <dbReference type="Proteomes" id="UP000027265"/>
    </source>
</evidence>
<evidence type="ECO:0000256" key="4">
    <source>
        <dbReference type="ARBA" id="ARBA00022728"/>
    </source>
</evidence>
<evidence type="ECO:0000256" key="5">
    <source>
        <dbReference type="ARBA" id="ARBA00023187"/>
    </source>
</evidence>
<keyword evidence="11" id="KW-1185">Reference proteome</keyword>
<comment type="subcellular location">
    <subcellularLocation>
        <location evidence="1 7">Nucleus</location>
    </subcellularLocation>
</comment>
<dbReference type="PANTHER" id="PTHR12942:SF2">
    <property type="entry name" value="PRE-MRNA-SPLICING FACTOR SLU7"/>
    <property type="match status" value="1"/>
</dbReference>
<dbReference type="InterPro" id="IPR039974">
    <property type="entry name" value="Splicing_factor_SLU7"/>
</dbReference>